<protein>
    <submittedName>
        <fullName evidence="2">C2 domain-containing protein</fullName>
    </submittedName>
</protein>
<dbReference type="InterPro" id="IPR035892">
    <property type="entry name" value="C2_domain_sf"/>
</dbReference>
<dbReference type="WBParaSite" id="Hba_18897">
    <property type="protein sequence ID" value="Hba_18897"/>
    <property type="gene ID" value="Hba_18897"/>
</dbReference>
<keyword evidence="1" id="KW-1185">Reference proteome</keyword>
<accession>A0A1I7XM86</accession>
<name>A0A1I7XM86_HETBA</name>
<dbReference type="SUPFAM" id="SSF49562">
    <property type="entry name" value="C2 domain (Calcium/lipid-binding domain, CaLB)"/>
    <property type="match status" value="1"/>
</dbReference>
<proteinExistence type="predicted"/>
<dbReference type="Proteomes" id="UP000095283">
    <property type="component" value="Unplaced"/>
</dbReference>
<organism evidence="1 2">
    <name type="scientific">Heterorhabditis bacteriophora</name>
    <name type="common">Entomopathogenic nematode worm</name>
    <dbReference type="NCBI Taxonomy" id="37862"/>
    <lineage>
        <taxon>Eukaryota</taxon>
        <taxon>Metazoa</taxon>
        <taxon>Ecdysozoa</taxon>
        <taxon>Nematoda</taxon>
        <taxon>Chromadorea</taxon>
        <taxon>Rhabditida</taxon>
        <taxon>Rhabditina</taxon>
        <taxon>Rhabditomorpha</taxon>
        <taxon>Strongyloidea</taxon>
        <taxon>Heterorhabditidae</taxon>
        <taxon>Heterorhabditis</taxon>
    </lineage>
</organism>
<sequence>MHSDSTSEDPSRTHSARIILTMSARNLKDTDINSVSDPFCVVYASYSTARIKHWKDIGRTEASDLNKLMA</sequence>
<dbReference type="AlphaFoldDB" id="A0A1I7XM86"/>
<evidence type="ECO:0000313" key="1">
    <source>
        <dbReference type="Proteomes" id="UP000095283"/>
    </source>
</evidence>
<reference evidence="2" key="1">
    <citation type="submission" date="2016-11" db="UniProtKB">
        <authorList>
            <consortium name="WormBaseParasite"/>
        </authorList>
    </citation>
    <scope>IDENTIFICATION</scope>
</reference>
<evidence type="ECO:0000313" key="2">
    <source>
        <dbReference type="WBParaSite" id="Hba_18897"/>
    </source>
</evidence>